<protein>
    <submittedName>
        <fullName evidence="1">Uncharacterized protein</fullName>
    </submittedName>
</protein>
<sequence length="69" mass="7817">MVVSREKLGVHLRMMQSAPKLKKISKTRKKKIVESPEKANEDIVNAETSDVSNHLLLDSIYAASTMSFW</sequence>
<keyword evidence="2" id="KW-1185">Reference proteome</keyword>
<evidence type="ECO:0000313" key="1">
    <source>
        <dbReference type="EMBL" id="CAH1428135.1"/>
    </source>
</evidence>
<dbReference type="Proteomes" id="UP001157418">
    <property type="component" value="Unassembled WGS sequence"/>
</dbReference>
<proteinExistence type="predicted"/>
<accession>A0AAU9MP81</accession>
<reference evidence="1 2" key="1">
    <citation type="submission" date="2022-01" db="EMBL/GenBank/DDBJ databases">
        <authorList>
            <person name="Xiong W."/>
            <person name="Schranz E."/>
        </authorList>
    </citation>
    <scope>NUCLEOTIDE SEQUENCE [LARGE SCALE GENOMIC DNA]</scope>
</reference>
<dbReference type="EMBL" id="CAKMRJ010002223">
    <property type="protein sequence ID" value="CAH1428135.1"/>
    <property type="molecule type" value="Genomic_DNA"/>
</dbReference>
<dbReference type="AlphaFoldDB" id="A0AAU9MP81"/>
<name>A0AAU9MP81_9ASTR</name>
<comment type="caution">
    <text evidence="1">The sequence shown here is derived from an EMBL/GenBank/DDBJ whole genome shotgun (WGS) entry which is preliminary data.</text>
</comment>
<evidence type="ECO:0000313" key="2">
    <source>
        <dbReference type="Proteomes" id="UP001157418"/>
    </source>
</evidence>
<organism evidence="1 2">
    <name type="scientific">Lactuca virosa</name>
    <dbReference type="NCBI Taxonomy" id="75947"/>
    <lineage>
        <taxon>Eukaryota</taxon>
        <taxon>Viridiplantae</taxon>
        <taxon>Streptophyta</taxon>
        <taxon>Embryophyta</taxon>
        <taxon>Tracheophyta</taxon>
        <taxon>Spermatophyta</taxon>
        <taxon>Magnoliopsida</taxon>
        <taxon>eudicotyledons</taxon>
        <taxon>Gunneridae</taxon>
        <taxon>Pentapetalae</taxon>
        <taxon>asterids</taxon>
        <taxon>campanulids</taxon>
        <taxon>Asterales</taxon>
        <taxon>Asteraceae</taxon>
        <taxon>Cichorioideae</taxon>
        <taxon>Cichorieae</taxon>
        <taxon>Lactucinae</taxon>
        <taxon>Lactuca</taxon>
    </lineage>
</organism>
<gene>
    <name evidence="1" type="ORF">LVIROSA_LOCUS15086</name>
</gene>